<protein>
    <submittedName>
        <fullName evidence="3">NAD(P)-dependent dehydrogenase, short-chain alcohol dehydrogenase family</fullName>
    </submittedName>
</protein>
<dbReference type="PRINTS" id="PR00080">
    <property type="entry name" value="SDRFAMILY"/>
</dbReference>
<evidence type="ECO:0000256" key="1">
    <source>
        <dbReference type="ARBA" id="ARBA00006484"/>
    </source>
</evidence>
<dbReference type="InterPro" id="IPR002347">
    <property type="entry name" value="SDR_fam"/>
</dbReference>
<dbReference type="SUPFAM" id="SSF51735">
    <property type="entry name" value="NAD(P)-binding Rossmann-fold domains"/>
    <property type="match status" value="1"/>
</dbReference>
<evidence type="ECO:0000313" key="4">
    <source>
        <dbReference type="Proteomes" id="UP000199103"/>
    </source>
</evidence>
<accession>A0A1H1YNL2</accession>
<dbReference type="RefSeq" id="WP_157683646.1">
    <property type="nucleotide sequence ID" value="NZ_LT629772.1"/>
</dbReference>
<proteinExistence type="inferred from homology"/>
<comment type="similarity">
    <text evidence="1">Belongs to the short-chain dehydrogenases/reductases (SDR) family.</text>
</comment>
<dbReference type="AlphaFoldDB" id="A0A1H1YNL2"/>
<dbReference type="PROSITE" id="PS00061">
    <property type="entry name" value="ADH_SHORT"/>
    <property type="match status" value="1"/>
</dbReference>
<dbReference type="OrthoDB" id="286404at2"/>
<dbReference type="EMBL" id="LT629772">
    <property type="protein sequence ID" value="SDT22829.1"/>
    <property type="molecule type" value="Genomic_DNA"/>
</dbReference>
<gene>
    <name evidence="3" type="ORF">SAMN04489812_4681</name>
</gene>
<dbReference type="Gene3D" id="3.40.50.720">
    <property type="entry name" value="NAD(P)-binding Rossmann-like Domain"/>
    <property type="match status" value="1"/>
</dbReference>
<keyword evidence="2" id="KW-0560">Oxidoreductase</keyword>
<evidence type="ECO:0000256" key="2">
    <source>
        <dbReference type="ARBA" id="ARBA00023002"/>
    </source>
</evidence>
<dbReference type="InterPro" id="IPR036291">
    <property type="entry name" value="NAD(P)-bd_dom_sf"/>
</dbReference>
<dbReference type="Pfam" id="PF13561">
    <property type="entry name" value="adh_short_C2"/>
    <property type="match status" value="1"/>
</dbReference>
<dbReference type="PRINTS" id="PR00081">
    <property type="entry name" value="GDHRDH"/>
</dbReference>
<sequence>MTHQFQNQRVLVTGGSAGIGKAAATAFADEGADVIIVNRSHDSGTAAVAEITDRGGQAEFHSADLTSSEAISELVVATGPVDVLVTSAGYRPIPGPAADTSEDDLDATWAVNVKAPWLLSAAYGPMMAQRRSGAIVHVSSVSGTLDQEGFGAYNVSKAALNGLVRAFARELGPTGVRVNAVAPGPTYTPYTEQFGSALDELMRPYPLGHPATADQVAAAIIFLAGSTASHITGAVLPVDGGQGTVIR</sequence>
<dbReference type="PANTHER" id="PTHR43639:SF1">
    <property type="entry name" value="SHORT-CHAIN DEHYDROGENASE_REDUCTASE FAMILY PROTEIN"/>
    <property type="match status" value="1"/>
</dbReference>
<dbReference type="GO" id="GO:0016491">
    <property type="term" value="F:oxidoreductase activity"/>
    <property type="evidence" value="ECO:0007669"/>
    <property type="project" value="UniProtKB-KW"/>
</dbReference>
<evidence type="ECO:0000313" key="3">
    <source>
        <dbReference type="EMBL" id="SDT22829.1"/>
    </source>
</evidence>
<dbReference type="Proteomes" id="UP000199103">
    <property type="component" value="Chromosome I"/>
</dbReference>
<dbReference type="PANTHER" id="PTHR43639">
    <property type="entry name" value="OXIDOREDUCTASE, SHORT-CHAIN DEHYDROGENASE/REDUCTASE FAMILY (AFU_ORTHOLOGUE AFUA_5G02870)"/>
    <property type="match status" value="1"/>
</dbReference>
<dbReference type="FunFam" id="3.40.50.720:FF:000084">
    <property type="entry name" value="Short-chain dehydrogenase reductase"/>
    <property type="match status" value="1"/>
</dbReference>
<dbReference type="CDD" id="cd05233">
    <property type="entry name" value="SDR_c"/>
    <property type="match status" value="1"/>
</dbReference>
<reference evidence="3 4" key="1">
    <citation type="submission" date="2016-10" db="EMBL/GenBank/DDBJ databases">
        <authorList>
            <person name="de Groot N.N."/>
        </authorList>
    </citation>
    <scope>NUCLEOTIDE SEQUENCE [LARGE SCALE GENOMIC DNA]</scope>
    <source>
        <strain evidence="3 4">DSM 21800</strain>
    </source>
</reference>
<name>A0A1H1YNL2_9ACTN</name>
<keyword evidence="4" id="KW-1185">Reference proteome</keyword>
<dbReference type="InterPro" id="IPR020904">
    <property type="entry name" value="Sc_DH/Rdtase_CS"/>
</dbReference>
<dbReference type="STRING" id="630515.SAMN04489812_4681"/>
<organism evidence="3 4">
    <name type="scientific">Microlunatus soli</name>
    <dbReference type="NCBI Taxonomy" id="630515"/>
    <lineage>
        <taxon>Bacteria</taxon>
        <taxon>Bacillati</taxon>
        <taxon>Actinomycetota</taxon>
        <taxon>Actinomycetes</taxon>
        <taxon>Propionibacteriales</taxon>
        <taxon>Propionibacteriaceae</taxon>
        <taxon>Microlunatus</taxon>
    </lineage>
</organism>